<dbReference type="EMBL" id="RBZU01000002">
    <property type="protein sequence ID" value="RKP57741.1"/>
    <property type="molecule type" value="Genomic_DNA"/>
</dbReference>
<evidence type="ECO:0000313" key="1">
    <source>
        <dbReference type="EMBL" id="RKP57741.1"/>
    </source>
</evidence>
<dbReference type="Proteomes" id="UP000270342">
    <property type="component" value="Unassembled WGS sequence"/>
</dbReference>
<gene>
    <name evidence="1" type="ORF">D7S86_07340</name>
</gene>
<dbReference type="RefSeq" id="WP_121085013.1">
    <property type="nucleotide sequence ID" value="NZ_RBZU01000002.1"/>
</dbReference>
<comment type="caution">
    <text evidence="1">The sequence shown here is derived from an EMBL/GenBank/DDBJ whole genome shotgun (WGS) entry which is preliminary data.</text>
</comment>
<dbReference type="OrthoDB" id="9813111at2"/>
<dbReference type="Gene3D" id="3.40.1080.10">
    <property type="entry name" value="Glutaconate Coenzyme A-transferase"/>
    <property type="match status" value="1"/>
</dbReference>
<evidence type="ECO:0000313" key="2">
    <source>
        <dbReference type="Proteomes" id="UP000270342"/>
    </source>
</evidence>
<protein>
    <recommendedName>
        <fullName evidence="3">Glutaconate CoA-transferase</fullName>
    </recommendedName>
</protein>
<evidence type="ECO:0008006" key="3">
    <source>
        <dbReference type="Google" id="ProtNLM"/>
    </source>
</evidence>
<accession>A0A494Y526</accession>
<dbReference type="Pfam" id="PF01144">
    <property type="entry name" value="CoA_trans"/>
    <property type="match status" value="1"/>
</dbReference>
<keyword evidence="2" id="KW-1185">Reference proteome</keyword>
<proteinExistence type="predicted"/>
<sequence length="271" mass="29422">MTHASQAFSTDELAVCAVASKIKDGDLAFVGVGSTGRAFTLAVGIPLAATRLAQLTHAPAASVYWGNLLEPDLSVAPTDIRQDTLTRWRAAASVSDTGLKCDMLTRRAFDVCFDSAAQIDRYGNLNITALGDYRAPSVRLVGCLAQPEHLAFVPYPVVMIDLDRRVFVDQVDFVTSVGHRRNDATRADLGLPPGGPQLVVTDKALFDFDPTSCTMRLRSLHPGVELDDVLTRMSFEPVIADVVEVTPSPTSEQIHLIRDVIDPHRTLLRPS</sequence>
<dbReference type="PANTHER" id="PTHR43293:SF3">
    <property type="entry name" value="CHOLESTEROL RING-CLEAVING HYDROLASE IPDB SUBUNIT"/>
    <property type="match status" value="1"/>
</dbReference>
<dbReference type="InterPro" id="IPR004165">
    <property type="entry name" value="CoA_trans_fam_I"/>
</dbReference>
<reference evidence="1 2" key="1">
    <citation type="submission" date="2018-10" db="EMBL/GenBank/DDBJ databases">
        <title>Robbsia sp. DHC34, isolated from soil.</title>
        <authorList>
            <person name="Gao Z.-H."/>
            <person name="Qiu L.-H."/>
        </authorList>
    </citation>
    <scope>NUCLEOTIDE SEQUENCE [LARGE SCALE GENOMIC DNA]</scope>
    <source>
        <strain evidence="1 2">DHC34</strain>
    </source>
</reference>
<dbReference type="PANTHER" id="PTHR43293">
    <property type="entry name" value="ACETATE COA-TRANSFERASE YDIF"/>
    <property type="match status" value="1"/>
</dbReference>
<dbReference type="AlphaFoldDB" id="A0A494Y526"/>
<dbReference type="InterPro" id="IPR037171">
    <property type="entry name" value="NagB/RpiA_transferase-like"/>
</dbReference>
<dbReference type="GO" id="GO:0008410">
    <property type="term" value="F:CoA-transferase activity"/>
    <property type="evidence" value="ECO:0007669"/>
    <property type="project" value="InterPro"/>
</dbReference>
<name>A0A494Y526_9BURK</name>
<dbReference type="SUPFAM" id="SSF100950">
    <property type="entry name" value="NagB/RpiA/CoA transferase-like"/>
    <property type="match status" value="1"/>
</dbReference>
<organism evidence="1 2">
    <name type="scientific">Pararobbsia silviterrae</name>
    <dbReference type="NCBI Taxonomy" id="1792498"/>
    <lineage>
        <taxon>Bacteria</taxon>
        <taxon>Pseudomonadati</taxon>
        <taxon>Pseudomonadota</taxon>
        <taxon>Betaproteobacteria</taxon>
        <taxon>Burkholderiales</taxon>
        <taxon>Burkholderiaceae</taxon>
        <taxon>Pararobbsia</taxon>
    </lineage>
</organism>